<sequence>MTDTVTPSSRPDMIRNLTVQIVSAYISNNTLPDNALPDLISTVFQALNSLGQGTLITQNLVPAVPIKESVFPDYIICLEDGKKLKILKRHLRSVYSITPKQYREKWGLPDSYPMVAPSYSAQRSALAQETGLGRAIRTIQDVAEPAEDQVPVTHIPEKKRGRRPK</sequence>
<dbReference type="Proteomes" id="UP000076595">
    <property type="component" value="Plasmid unnamed2"/>
</dbReference>
<keyword evidence="4" id="KW-1185">Reference proteome</keyword>
<protein>
    <submittedName>
        <fullName evidence="3">Transcriptional regulator</fullName>
    </submittedName>
</protein>
<dbReference type="GeneID" id="60377574"/>
<evidence type="ECO:0000256" key="1">
    <source>
        <dbReference type="ARBA" id="ARBA00007031"/>
    </source>
</evidence>
<name>A0ABN4NTU6_9PROT</name>
<reference evidence="3 4" key="1">
    <citation type="submission" date="2015-03" db="EMBL/GenBank/DDBJ databases">
        <title>Genome study of Acetobacter sp. SLV-7.</title>
        <authorList>
            <person name="Cho G.Y."/>
            <person name="Jeon C.O."/>
        </authorList>
    </citation>
    <scope>NUCLEOTIDE SEQUENCE [LARGE SCALE GENOMIC DNA]</scope>
    <source>
        <strain evidence="3 4">SLV-7</strain>
        <plasmid evidence="3 4">unnamed2</plasmid>
    </source>
</reference>
<organism evidence="3 4">
    <name type="scientific">Acetobacter oryzifermentans</name>
    <dbReference type="NCBI Taxonomy" id="1633874"/>
    <lineage>
        <taxon>Bacteria</taxon>
        <taxon>Pseudomonadati</taxon>
        <taxon>Pseudomonadota</taxon>
        <taxon>Alphaproteobacteria</taxon>
        <taxon>Acetobacterales</taxon>
        <taxon>Acetobacteraceae</taxon>
        <taxon>Acetobacter</taxon>
    </lineage>
</organism>
<gene>
    <name evidence="3" type="ORF">WG31_14380</name>
</gene>
<dbReference type="Pfam" id="PF05443">
    <property type="entry name" value="ROS_MUCR"/>
    <property type="match status" value="1"/>
</dbReference>
<dbReference type="EMBL" id="CP011122">
    <property type="protein sequence ID" value="ANA15352.1"/>
    <property type="molecule type" value="Genomic_DNA"/>
</dbReference>
<geneLocation type="plasmid" evidence="3 4">
    <name>unnamed2</name>
</geneLocation>
<keyword evidence="3" id="KW-0614">Plasmid</keyword>
<evidence type="ECO:0000313" key="4">
    <source>
        <dbReference type="Proteomes" id="UP000076595"/>
    </source>
</evidence>
<dbReference type="Gene3D" id="1.10.10.1550">
    <property type="entry name" value="ROS/MUCR transcriptional regulator protein"/>
    <property type="match status" value="1"/>
</dbReference>
<dbReference type="RefSeq" id="WP_035362758.1">
    <property type="nucleotide sequence ID" value="NZ_CP011122.1"/>
</dbReference>
<evidence type="ECO:0000256" key="2">
    <source>
        <dbReference type="SAM" id="MobiDB-lite"/>
    </source>
</evidence>
<comment type="similarity">
    <text evidence="1">Belongs to the ros/MucR family.</text>
</comment>
<proteinExistence type="inferred from homology"/>
<accession>A0ABN4NTU6</accession>
<dbReference type="InterPro" id="IPR008807">
    <property type="entry name" value="ROS_MUCR"/>
</dbReference>
<dbReference type="InterPro" id="IPR041920">
    <property type="entry name" value="ROS/MUCR_sf"/>
</dbReference>
<evidence type="ECO:0000313" key="3">
    <source>
        <dbReference type="EMBL" id="ANA15352.1"/>
    </source>
</evidence>
<feature type="region of interest" description="Disordered" evidence="2">
    <location>
        <begin position="143"/>
        <end position="165"/>
    </location>
</feature>